<sequence>MTKTTPEPALPLQTSVQHLRKNTQKIFHGIGSRTCDPRFSKPRLPRDTSDMVCFKFKYIKCNNTIDWRSSIPMSLLTSDITDRIGLRYSFLA</sequence>
<dbReference type="AlphaFoldDB" id="A0A4Y2P838"/>
<reference evidence="1 2" key="1">
    <citation type="journal article" date="2019" name="Sci. Rep.">
        <title>Orb-weaving spider Araneus ventricosus genome elucidates the spidroin gene catalogue.</title>
        <authorList>
            <person name="Kono N."/>
            <person name="Nakamura H."/>
            <person name="Ohtoshi R."/>
            <person name="Moran D.A.P."/>
            <person name="Shinohara A."/>
            <person name="Yoshida Y."/>
            <person name="Fujiwara M."/>
            <person name="Mori M."/>
            <person name="Tomita M."/>
            <person name="Arakawa K."/>
        </authorList>
    </citation>
    <scope>NUCLEOTIDE SEQUENCE [LARGE SCALE GENOMIC DNA]</scope>
</reference>
<evidence type="ECO:0000313" key="1">
    <source>
        <dbReference type="EMBL" id="GBN46570.1"/>
    </source>
</evidence>
<proteinExistence type="predicted"/>
<accession>A0A4Y2P838</accession>
<keyword evidence="2" id="KW-1185">Reference proteome</keyword>
<evidence type="ECO:0000313" key="2">
    <source>
        <dbReference type="Proteomes" id="UP000499080"/>
    </source>
</evidence>
<dbReference type="EMBL" id="BGPR01010510">
    <property type="protein sequence ID" value="GBN46570.1"/>
    <property type="molecule type" value="Genomic_DNA"/>
</dbReference>
<gene>
    <name evidence="1" type="ORF">AVEN_96278_1</name>
</gene>
<protein>
    <submittedName>
        <fullName evidence="1">Uncharacterized protein</fullName>
    </submittedName>
</protein>
<dbReference type="Proteomes" id="UP000499080">
    <property type="component" value="Unassembled WGS sequence"/>
</dbReference>
<organism evidence="1 2">
    <name type="scientific">Araneus ventricosus</name>
    <name type="common">Orbweaver spider</name>
    <name type="synonym">Epeira ventricosa</name>
    <dbReference type="NCBI Taxonomy" id="182803"/>
    <lineage>
        <taxon>Eukaryota</taxon>
        <taxon>Metazoa</taxon>
        <taxon>Ecdysozoa</taxon>
        <taxon>Arthropoda</taxon>
        <taxon>Chelicerata</taxon>
        <taxon>Arachnida</taxon>
        <taxon>Araneae</taxon>
        <taxon>Araneomorphae</taxon>
        <taxon>Entelegynae</taxon>
        <taxon>Araneoidea</taxon>
        <taxon>Araneidae</taxon>
        <taxon>Araneus</taxon>
    </lineage>
</organism>
<comment type="caution">
    <text evidence="1">The sequence shown here is derived from an EMBL/GenBank/DDBJ whole genome shotgun (WGS) entry which is preliminary data.</text>
</comment>
<name>A0A4Y2P838_ARAVE</name>